<dbReference type="InterPro" id="IPR038078">
    <property type="entry name" value="PhoU-like_sf"/>
</dbReference>
<name>A0A832XFL7_9ARCH</name>
<protein>
    <recommendedName>
        <fullName evidence="1">PhoU domain-containing protein</fullName>
    </recommendedName>
</protein>
<evidence type="ECO:0000313" key="2">
    <source>
        <dbReference type="EMBL" id="HIJ99288.1"/>
    </source>
</evidence>
<dbReference type="GO" id="GO:0045936">
    <property type="term" value="P:negative regulation of phosphate metabolic process"/>
    <property type="evidence" value="ECO:0007669"/>
    <property type="project" value="InterPro"/>
</dbReference>
<dbReference type="Pfam" id="PF01895">
    <property type="entry name" value="PhoU"/>
    <property type="match status" value="1"/>
</dbReference>
<accession>A0A832XFL7</accession>
<proteinExistence type="predicted"/>
<dbReference type="AlphaFoldDB" id="A0A832XFL7"/>
<reference evidence="2 3" key="1">
    <citation type="journal article" name="Nat. Commun.">
        <title>Undinarchaeota illuminate DPANN phylogeny and the impact of gene transfer on archaeal evolution.</title>
        <authorList>
            <person name="Dombrowski N."/>
            <person name="Williams T.A."/>
            <person name="Sun J."/>
            <person name="Woodcroft B.J."/>
            <person name="Lee J.H."/>
            <person name="Minh B.Q."/>
            <person name="Rinke C."/>
            <person name="Spang A."/>
        </authorList>
    </citation>
    <scope>NUCLEOTIDE SEQUENCE [LARGE SCALE GENOMIC DNA]</scope>
    <source>
        <strain evidence="2">MAG_bin17</strain>
    </source>
</reference>
<dbReference type="Gene3D" id="1.20.58.220">
    <property type="entry name" value="Phosphate transport system protein phou homolog 2, domain 2"/>
    <property type="match status" value="1"/>
</dbReference>
<evidence type="ECO:0000259" key="1">
    <source>
        <dbReference type="Pfam" id="PF01895"/>
    </source>
</evidence>
<dbReference type="PANTHER" id="PTHR42930:SF3">
    <property type="entry name" value="PHOSPHATE-SPECIFIC TRANSPORT SYSTEM ACCESSORY PROTEIN PHOU"/>
    <property type="match status" value="1"/>
</dbReference>
<dbReference type="SUPFAM" id="SSF109755">
    <property type="entry name" value="PhoU-like"/>
    <property type="match status" value="1"/>
</dbReference>
<dbReference type="InterPro" id="IPR028366">
    <property type="entry name" value="PhoU"/>
</dbReference>
<sequence length="261" mass="30379">MNILKGISRSFKALGDMYYIWKERPFSTFREISDIYHKRPLLDSAYVSAVEMLKRDSYMFSEACAAILDDVTIRTPKNKGAIITTLESEDERINLYERDIRKHILKYLAENSAPDVKRSLVLTSLVIDLEQLGDYTVEMARLTLLNPHKLDNNLHMKTMRNYRDRLNVMFSLSIEALSEKSKKNASQVSKLNQVLLADSEKFLRKLEQGKSLRMADVMFYILLTRYFQRVGGHLENISTGIFQPFQYVGFKRHTKHKPKKG</sequence>
<gene>
    <name evidence="2" type="ORF">H1011_00505</name>
</gene>
<keyword evidence="3" id="KW-1185">Reference proteome</keyword>
<organism evidence="2 3">
    <name type="scientific">Candidatus Undinarchaeum marinum</name>
    <dbReference type="NCBI Taxonomy" id="2756141"/>
    <lineage>
        <taxon>Archaea</taxon>
        <taxon>Candidatus Undinarchaeota</taxon>
        <taxon>Candidatus Undinarchaeia</taxon>
        <taxon>Candidatus Undinarchaeales</taxon>
        <taxon>Candidatus Undinarchaeaceae</taxon>
        <taxon>Candidatus Undinarchaeum</taxon>
    </lineage>
</organism>
<dbReference type="GO" id="GO:0030643">
    <property type="term" value="P:intracellular phosphate ion homeostasis"/>
    <property type="evidence" value="ECO:0007669"/>
    <property type="project" value="InterPro"/>
</dbReference>
<comment type="caution">
    <text evidence="2">The sequence shown here is derived from an EMBL/GenBank/DDBJ whole genome shotgun (WGS) entry which is preliminary data.</text>
</comment>
<dbReference type="PANTHER" id="PTHR42930">
    <property type="entry name" value="PHOSPHATE-SPECIFIC TRANSPORT SYSTEM ACCESSORY PROTEIN PHOU"/>
    <property type="match status" value="1"/>
</dbReference>
<feature type="domain" description="PhoU" evidence="1">
    <location>
        <begin position="82"/>
        <end position="142"/>
    </location>
</feature>
<dbReference type="InterPro" id="IPR026022">
    <property type="entry name" value="PhoU_dom"/>
</dbReference>
<dbReference type="EMBL" id="DVAD01000003">
    <property type="protein sequence ID" value="HIJ99288.1"/>
    <property type="molecule type" value="Genomic_DNA"/>
</dbReference>
<evidence type="ECO:0000313" key="3">
    <source>
        <dbReference type="Proteomes" id="UP000604391"/>
    </source>
</evidence>
<dbReference type="Proteomes" id="UP000604391">
    <property type="component" value="Unassembled WGS sequence"/>
</dbReference>